<name>A0A2U8VPW5_9HYPH</name>
<dbReference type="OrthoDB" id="516273at2"/>
<evidence type="ECO:0008006" key="4">
    <source>
        <dbReference type="Google" id="ProtNLM"/>
    </source>
</evidence>
<accession>A0A2U8VPW5</accession>
<dbReference type="KEGG" id="meti:DK427_07845"/>
<dbReference type="AlphaFoldDB" id="A0A2U8VPW5"/>
<proteinExistence type="predicted"/>
<dbReference type="Proteomes" id="UP000246058">
    <property type="component" value="Chromosome"/>
</dbReference>
<protein>
    <recommendedName>
        <fullName evidence="4">Glycosyltransferase family 1 protein</fullName>
    </recommendedName>
</protein>
<organism evidence="2 3">
    <name type="scientific">Methylobacterium radiodurans</name>
    <dbReference type="NCBI Taxonomy" id="2202828"/>
    <lineage>
        <taxon>Bacteria</taxon>
        <taxon>Pseudomonadati</taxon>
        <taxon>Pseudomonadota</taxon>
        <taxon>Alphaproteobacteria</taxon>
        <taxon>Hyphomicrobiales</taxon>
        <taxon>Methylobacteriaceae</taxon>
        <taxon>Methylobacterium</taxon>
    </lineage>
</organism>
<evidence type="ECO:0000313" key="3">
    <source>
        <dbReference type="Proteomes" id="UP000246058"/>
    </source>
</evidence>
<evidence type="ECO:0000313" key="2">
    <source>
        <dbReference type="EMBL" id="AWN35663.1"/>
    </source>
</evidence>
<evidence type="ECO:0000256" key="1">
    <source>
        <dbReference type="SAM" id="MobiDB-lite"/>
    </source>
</evidence>
<gene>
    <name evidence="2" type="ORF">DK427_07845</name>
</gene>
<sequence length="309" mass="34450">MWLRWGGPLTASESQTPEALGARTAARVLLRLLLRRFYLVVVAALHPGHTDRQSRAKLLLKAALLPGSRRPRLVGALGRLVLGRTRCVILDISDTRAAYFKRELELPQAGRDPWLRPTGLFIPEAARRPAAFIKDTDVFFAGWLCNAARRWAMQDLCVLQAAGYRIHLPDDPLPYPAYLEAIARAWLVVSPDGFGWDCYRHYEADFASFVALTSRPAYPRALPLRHGVHCFHYEPGPGALLGAIPALLVDKPRLERMAAAAQARVLAHHTRARVAERILAESFRDRSGTIPKRTRVSARGPRAPALSRD</sequence>
<keyword evidence="3" id="KW-1185">Reference proteome</keyword>
<feature type="region of interest" description="Disordered" evidence="1">
    <location>
        <begin position="290"/>
        <end position="309"/>
    </location>
</feature>
<dbReference type="EMBL" id="CP029551">
    <property type="protein sequence ID" value="AWN35663.1"/>
    <property type="molecule type" value="Genomic_DNA"/>
</dbReference>
<reference evidence="2 3" key="1">
    <citation type="submission" date="2018-05" db="EMBL/GenBank/DDBJ databases">
        <title>Complete Genome Sequence of Methylobacterium sp. 17Sr1-43.</title>
        <authorList>
            <person name="Srinivasan S."/>
        </authorList>
    </citation>
    <scope>NUCLEOTIDE SEQUENCE [LARGE SCALE GENOMIC DNA]</scope>
    <source>
        <strain evidence="2 3">17Sr1-43</strain>
    </source>
</reference>